<dbReference type="OrthoDB" id="10228315at2759"/>
<feature type="region of interest" description="Disordered" evidence="1">
    <location>
        <begin position="98"/>
        <end position="165"/>
    </location>
</feature>
<keyword evidence="4" id="KW-1185">Reference proteome</keyword>
<protein>
    <submittedName>
        <fullName evidence="3">Uncharacterized protein</fullName>
    </submittedName>
</protein>
<sequence length="380" mass="42819">MKPNPVVLKSVSVSTASATPATTKPSTNPQSPKHRKPVKIDRSVKNTKVVHKNLTTTAGSKQTFTLFKKATNVTSEKANKDKTGKSAKHVKLNIPTKISANKTTIIKPSTSKKKSASKPKPPRTHPFVRKKSSTNSTSTKVRHVPKSHPPPKHSKLGTIHRQDNTGKVVQVNGSIWRRFPKGESNMTVSKKWWKMMLPTNTTVPPGTSTTMKPTDKPKYSRKSDENYFQAYSDTRAQQDVPAPQASFRTSPYGTSSWNEWEGYSSAGGNLDRSSKSQNSLDVPPIQLVRKHRDLKNERACKRMMRDMEAFERDEQQKSEELMMVSFRDGVDEVQTLMHSWVKTPVHVMEALTFVSIMACMILYWVEISIQSRLRKKGFNI</sequence>
<evidence type="ECO:0000313" key="3">
    <source>
        <dbReference type="EMBL" id="GAU87130.1"/>
    </source>
</evidence>
<proteinExistence type="predicted"/>
<dbReference type="Proteomes" id="UP000186922">
    <property type="component" value="Unassembled WGS sequence"/>
</dbReference>
<keyword evidence="2" id="KW-0472">Membrane</keyword>
<keyword evidence="2" id="KW-0812">Transmembrane</keyword>
<feature type="transmembrane region" description="Helical" evidence="2">
    <location>
        <begin position="345"/>
        <end position="365"/>
    </location>
</feature>
<dbReference type="EMBL" id="BDGG01000001">
    <property type="protein sequence ID" value="GAU87130.1"/>
    <property type="molecule type" value="Genomic_DNA"/>
</dbReference>
<feature type="region of interest" description="Disordered" evidence="1">
    <location>
        <begin position="199"/>
        <end position="221"/>
    </location>
</feature>
<dbReference type="AlphaFoldDB" id="A0A1D1UF02"/>
<evidence type="ECO:0000256" key="1">
    <source>
        <dbReference type="SAM" id="MobiDB-lite"/>
    </source>
</evidence>
<evidence type="ECO:0000256" key="2">
    <source>
        <dbReference type="SAM" id="Phobius"/>
    </source>
</evidence>
<feature type="compositionally biased region" description="Low complexity" evidence="1">
    <location>
        <begin position="9"/>
        <end position="27"/>
    </location>
</feature>
<organism evidence="3 4">
    <name type="scientific">Ramazzottius varieornatus</name>
    <name type="common">Water bear</name>
    <name type="synonym">Tardigrade</name>
    <dbReference type="NCBI Taxonomy" id="947166"/>
    <lineage>
        <taxon>Eukaryota</taxon>
        <taxon>Metazoa</taxon>
        <taxon>Ecdysozoa</taxon>
        <taxon>Tardigrada</taxon>
        <taxon>Eutardigrada</taxon>
        <taxon>Parachela</taxon>
        <taxon>Hypsibioidea</taxon>
        <taxon>Ramazzottiidae</taxon>
        <taxon>Ramazzottius</taxon>
    </lineage>
</organism>
<comment type="caution">
    <text evidence="3">The sequence shown here is derived from an EMBL/GenBank/DDBJ whole genome shotgun (WGS) entry which is preliminary data.</text>
</comment>
<feature type="compositionally biased region" description="Basic residues" evidence="1">
    <location>
        <begin position="140"/>
        <end position="155"/>
    </location>
</feature>
<gene>
    <name evidence="3" type="primary">RvY_00026-1</name>
    <name evidence="3" type="synonym">RvY_00026.1</name>
    <name evidence="3" type="ORF">RvY_00026</name>
</gene>
<name>A0A1D1UF02_RAMVA</name>
<feature type="compositionally biased region" description="Low complexity" evidence="1">
    <location>
        <begin position="199"/>
        <end position="210"/>
    </location>
</feature>
<evidence type="ECO:0000313" key="4">
    <source>
        <dbReference type="Proteomes" id="UP000186922"/>
    </source>
</evidence>
<keyword evidence="2" id="KW-1133">Transmembrane helix</keyword>
<accession>A0A1D1UF02</accession>
<feature type="region of interest" description="Disordered" evidence="1">
    <location>
        <begin position="1"/>
        <end position="43"/>
    </location>
</feature>
<feature type="compositionally biased region" description="Basic residues" evidence="1">
    <location>
        <begin position="110"/>
        <end position="132"/>
    </location>
</feature>
<reference evidence="3 4" key="1">
    <citation type="journal article" date="2016" name="Nat. Commun.">
        <title>Extremotolerant tardigrade genome and improved radiotolerance of human cultured cells by tardigrade-unique protein.</title>
        <authorList>
            <person name="Hashimoto T."/>
            <person name="Horikawa D.D."/>
            <person name="Saito Y."/>
            <person name="Kuwahara H."/>
            <person name="Kozuka-Hata H."/>
            <person name="Shin-I T."/>
            <person name="Minakuchi Y."/>
            <person name="Ohishi K."/>
            <person name="Motoyama A."/>
            <person name="Aizu T."/>
            <person name="Enomoto A."/>
            <person name="Kondo K."/>
            <person name="Tanaka S."/>
            <person name="Hara Y."/>
            <person name="Koshikawa S."/>
            <person name="Sagara H."/>
            <person name="Miura T."/>
            <person name="Yokobori S."/>
            <person name="Miyagawa K."/>
            <person name="Suzuki Y."/>
            <person name="Kubo T."/>
            <person name="Oyama M."/>
            <person name="Kohara Y."/>
            <person name="Fujiyama A."/>
            <person name="Arakawa K."/>
            <person name="Katayama T."/>
            <person name="Toyoda A."/>
            <person name="Kunieda T."/>
        </authorList>
    </citation>
    <scope>NUCLEOTIDE SEQUENCE [LARGE SCALE GENOMIC DNA]</scope>
    <source>
        <strain evidence="3 4">YOKOZUNA-1</strain>
    </source>
</reference>